<gene>
    <name evidence="3" type="ORF">JMJ35_009610</name>
</gene>
<protein>
    <recommendedName>
        <fullName evidence="5">Ecp2 effector protein domain-containing protein</fullName>
    </recommendedName>
</protein>
<comment type="caution">
    <text evidence="3">The sequence shown here is derived from an EMBL/GenBank/DDBJ whole genome shotgun (WGS) entry which is preliminary data.</text>
</comment>
<proteinExistence type="predicted"/>
<dbReference type="AlphaFoldDB" id="A0AA39QSM8"/>
<evidence type="ECO:0000256" key="1">
    <source>
        <dbReference type="SAM" id="MobiDB-lite"/>
    </source>
</evidence>
<evidence type="ECO:0000313" key="4">
    <source>
        <dbReference type="Proteomes" id="UP001166286"/>
    </source>
</evidence>
<feature type="region of interest" description="Disordered" evidence="1">
    <location>
        <begin position="36"/>
        <end position="60"/>
    </location>
</feature>
<dbReference type="EMBL" id="JAFEKC020000022">
    <property type="protein sequence ID" value="KAK0507721.1"/>
    <property type="molecule type" value="Genomic_DNA"/>
</dbReference>
<evidence type="ECO:0000256" key="2">
    <source>
        <dbReference type="SAM" id="SignalP"/>
    </source>
</evidence>
<keyword evidence="4" id="KW-1185">Reference proteome</keyword>
<reference evidence="3" key="1">
    <citation type="submission" date="2023-03" db="EMBL/GenBank/DDBJ databases">
        <title>Complete genome of Cladonia borealis.</title>
        <authorList>
            <person name="Park H."/>
        </authorList>
    </citation>
    <scope>NUCLEOTIDE SEQUENCE</scope>
    <source>
        <strain evidence="3">ANT050790</strain>
    </source>
</reference>
<name>A0AA39QSM8_9LECA</name>
<organism evidence="3 4">
    <name type="scientific">Cladonia borealis</name>
    <dbReference type="NCBI Taxonomy" id="184061"/>
    <lineage>
        <taxon>Eukaryota</taxon>
        <taxon>Fungi</taxon>
        <taxon>Dikarya</taxon>
        <taxon>Ascomycota</taxon>
        <taxon>Pezizomycotina</taxon>
        <taxon>Lecanoromycetes</taxon>
        <taxon>OSLEUM clade</taxon>
        <taxon>Lecanoromycetidae</taxon>
        <taxon>Lecanorales</taxon>
        <taxon>Lecanorineae</taxon>
        <taxon>Cladoniaceae</taxon>
        <taxon>Cladonia</taxon>
    </lineage>
</organism>
<keyword evidence="2" id="KW-0732">Signal</keyword>
<feature type="signal peptide" evidence="2">
    <location>
        <begin position="1"/>
        <end position="23"/>
    </location>
</feature>
<sequence length="197" mass="21088">MTQLHHITLFFLFLSLYPPLSLAITLPLTFELSSSPAVPRPKPIQPLTPPSISPIDNSTNTTKENSYDCFKASPFAPARPLYSDCISAIRLLPTSRELALFHTGDSSDAYQLPRFETSGTCRLLIGLDHTAAHGEVGSWAGVGLDAGQLNYCCVQYGSLKEFYGGKTTTGANGLITIVLLYSGTAGVGENETEVASS</sequence>
<feature type="compositionally biased region" description="Pro residues" evidence="1">
    <location>
        <begin position="38"/>
        <end position="52"/>
    </location>
</feature>
<evidence type="ECO:0008006" key="5">
    <source>
        <dbReference type="Google" id="ProtNLM"/>
    </source>
</evidence>
<accession>A0AA39QSM8</accession>
<feature type="chain" id="PRO_5041333863" description="Ecp2 effector protein domain-containing protein" evidence="2">
    <location>
        <begin position="24"/>
        <end position="197"/>
    </location>
</feature>
<dbReference type="Proteomes" id="UP001166286">
    <property type="component" value="Unassembled WGS sequence"/>
</dbReference>
<evidence type="ECO:0000313" key="3">
    <source>
        <dbReference type="EMBL" id="KAK0507721.1"/>
    </source>
</evidence>